<feature type="compositionally biased region" description="Basic and acidic residues" evidence="1">
    <location>
        <begin position="38"/>
        <end position="67"/>
    </location>
</feature>
<feature type="compositionally biased region" description="Low complexity" evidence="1">
    <location>
        <begin position="123"/>
        <end position="136"/>
    </location>
</feature>
<evidence type="ECO:0000313" key="3">
    <source>
        <dbReference type="Proteomes" id="UP000077202"/>
    </source>
</evidence>
<dbReference type="Proteomes" id="UP000077202">
    <property type="component" value="Unassembled WGS sequence"/>
</dbReference>
<gene>
    <name evidence="2" type="ORF">AXG93_3818s1470</name>
</gene>
<evidence type="ECO:0000256" key="1">
    <source>
        <dbReference type="SAM" id="MobiDB-lite"/>
    </source>
</evidence>
<feature type="compositionally biased region" description="Basic and acidic residues" evidence="1">
    <location>
        <begin position="250"/>
        <end position="268"/>
    </location>
</feature>
<feature type="region of interest" description="Disordered" evidence="1">
    <location>
        <begin position="175"/>
        <end position="268"/>
    </location>
</feature>
<accession>A0A176VGR5</accession>
<evidence type="ECO:0000313" key="2">
    <source>
        <dbReference type="EMBL" id="OAE20148.1"/>
    </source>
</evidence>
<dbReference type="AlphaFoldDB" id="A0A176VGR5"/>
<feature type="compositionally biased region" description="Basic and acidic residues" evidence="1">
    <location>
        <begin position="106"/>
        <end position="117"/>
    </location>
</feature>
<feature type="compositionally biased region" description="Basic and acidic residues" evidence="1">
    <location>
        <begin position="79"/>
        <end position="89"/>
    </location>
</feature>
<keyword evidence="3" id="KW-1185">Reference proteome</keyword>
<sequence>MTTTTGSGPTIKSRQLGYCIVDSVVCLFARYLSSGQGPDKEKESGGGDGGRGRERERERELSEEERSTVGPTGPLASVRRTDGQTDRLWKVRKVNRCPAGNIGLPEEDKLRKDEKTVEGCGGSSSASAVSGQGRAADAGPKPTAVDRGPSQGLWTVDRVAGAMCVSPGLKRCQEIDPILLPARRPRPRPSARCARRSVLQGKESKAKERVTCNLQGTQKDEKEGSKSTHTHTHKLSERLVWSEAVRSRKGNNDKTRPEEKRESKYVVR</sequence>
<reference evidence="2" key="1">
    <citation type="submission" date="2016-03" db="EMBL/GenBank/DDBJ databases">
        <title>Mechanisms controlling the formation of the plant cell surface in tip-growing cells are functionally conserved among land plants.</title>
        <authorList>
            <person name="Honkanen S."/>
            <person name="Jones V.A."/>
            <person name="Morieri G."/>
            <person name="Champion C."/>
            <person name="Hetherington A.J."/>
            <person name="Kelly S."/>
            <person name="Saint-Marcoux D."/>
            <person name="Proust H."/>
            <person name="Prescott H."/>
            <person name="Dolan L."/>
        </authorList>
    </citation>
    <scope>NUCLEOTIDE SEQUENCE [LARGE SCALE GENOMIC DNA]</scope>
    <source>
        <tissue evidence="2">Whole gametophyte</tissue>
    </source>
</reference>
<feature type="compositionally biased region" description="Basic residues" evidence="1">
    <location>
        <begin position="183"/>
        <end position="195"/>
    </location>
</feature>
<protein>
    <submittedName>
        <fullName evidence="2">Uncharacterized protein</fullName>
    </submittedName>
</protein>
<comment type="caution">
    <text evidence="2">The sequence shown here is derived from an EMBL/GenBank/DDBJ whole genome shotgun (WGS) entry which is preliminary data.</text>
</comment>
<name>A0A176VGR5_MARPO</name>
<proteinExistence type="predicted"/>
<organism evidence="2 3">
    <name type="scientific">Marchantia polymorpha subsp. ruderalis</name>
    <dbReference type="NCBI Taxonomy" id="1480154"/>
    <lineage>
        <taxon>Eukaryota</taxon>
        <taxon>Viridiplantae</taxon>
        <taxon>Streptophyta</taxon>
        <taxon>Embryophyta</taxon>
        <taxon>Marchantiophyta</taxon>
        <taxon>Marchantiopsida</taxon>
        <taxon>Marchantiidae</taxon>
        <taxon>Marchantiales</taxon>
        <taxon>Marchantiaceae</taxon>
        <taxon>Marchantia</taxon>
    </lineage>
</organism>
<feature type="region of interest" description="Disordered" evidence="1">
    <location>
        <begin position="34"/>
        <end position="151"/>
    </location>
</feature>
<dbReference type="EMBL" id="LVLJ01003675">
    <property type="protein sequence ID" value="OAE20148.1"/>
    <property type="molecule type" value="Genomic_DNA"/>
</dbReference>